<feature type="non-terminal residue" evidence="1">
    <location>
        <position position="1"/>
    </location>
</feature>
<dbReference type="Proteomes" id="UP000228934">
    <property type="component" value="Unassembled WGS sequence"/>
</dbReference>
<keyword evidence="2" id="KW-1185">Reference proteome</keyword>
<protein>
    <submittedName>
        <fullName evidence="1">Uncharacterized protein</fullName>
    </submittedName>
</protein>
<evidence type="ECO:0000313" key="1">
    <source>
        <dbReference type="EMBL" id="PIO28571.1"/>
    </source>
</evidence>
<organism evidence="1 2">
    <name type="scientific">Aquarana catesbeiana</name>
    <name type="common">American bullfrog</name>
    <name type="synonym">Rana catesbeiana</name>
    <dbReference type="NCBI Taxonomy" id="8400"/>
    <lineage>
        <taxon>Eukaryota</taxon>
        <taxon>Metazoa</taxon>
        <taxon>Chordata</taxon>
        <taxon>Craniata</taxon>
        <taxon>Vertebrata</taxon>
        <taxon>Euteleostomi</taxon>
        <taxon>Amphibia</taxon>
        <taxon>Batrachia</taxon>
        <taxon>Anura</taxon>
        <taxon>Neobatrachia</taxon>
        <taxon>Ranoidea</taxon>
        <taxon>Ranidae</taxon>
        <taxon>Aquarana</taxon>
    </lineage>
</organism>
<feature type="non-terminal residue" evidence="1">
    <location>
        <position position="187"/>
    </location>
</feature>
<gene>
    <name evidence="1" type="ORF">AB205_0177670</name>
</gene>
<name>A0A2G9RMU3_AQUCT</name>
<reference evidence="2" key="1">
    <citation type="journal article" date="2017" name="Nat. Commun.">
        <title>The North American bullfrog draft genome provides insight into hormonal regulation of long noncoding RNA.</title>
        <authorList>
            <person name="Hammond S.A."/>
            <person name="Warren R.L."/>
            <person name="Vandervalk B.P."/>
            <person name="Kucuk E."/>
            <person name="Khan H."/>
            <person name="Gibb E.A."/>
            <person name="Pandoh P."/>
            <person name="Kirk H."/>
            <person name="Zhao Y."/>
            <person name="Jones M."/>
            <person name="Mungall A.J."/>
            <person name="Coope R."/>
            <person name="Pleasance S."/>
            <person name="Moore R.A."/>
            <person name="Holt R.A."/>
            <person name="Round J.M."/>
            <person name="Ohora S."/>
            <person name="Walle B.V."/>
            <person name="Veldhoen N."/>
            <person name="Helbing C.C."/>
            <person name="Birol I."/>
        </authorList>
    </citation>
    <scope>NUCLEOTIDE SEQUENCE [LARGE SCALE GENOMIC DNA]</scope>
</reference>
<proteinExistence type="predicted"/>
<accession>A0A2G9RMU3</accession>
<sequence>HARGRVCTALYCRWRRVIETPFITEGGEQPLGMAVYHAIGCDEDTGDHRWYLPTLYGACARSRLCCACTSVAACSREHCSSPTLVYHVIGLYTNHTDCPPPIKRTCHHPSKYLSPPIKVPVTVHQSTCHIPYEYPSTCHSSSKYLSTCHSPSEYLSTCYSLSEYPSSCHGPSEYPSTCHSPSEYLST</sequence>
<dbReference type="EMBL" id="KV933526">
    <property type="protein sequence ID" value="PIO28571.1"/>
    <property type="molecule type" value="Genomic_DNA"/>
</dbReference>
<dbReference type="AlphaFoldDB" id="A0A2G9RMU3"/>
<evidence type="ECO:0000313" key="2">
    <source>
        <dbReference type="Proteomes" id="UP000228934"/>
    </source>
</evidence>